<sequence>MNTENIKVIIKNYFEEQNTQYAILINGNWGSGKTFFWKNELSKVAENKKYKTIYISLNGIAEIQEIEKKLFQKIIPFIEKKENKKLNNGLKIFGNSANILAKFFTKSNFTDLFKGIGFLDFFDFSKYVICFDDLERCQIPIQEILGFINNYTEHKYLKTIIFADEKNINKSQEGYSNIKEKVIGRTLNFELNIELSISTFIEFEKTKNSDFHNFLIKYKKIIIDVFKEWNISNLRIVSFYIKEIQYLFPYIKDINDQFIREILIFSAIITTEFKLGKLKSNEYSDSKGLEKIDKNFPHLFEIKKKNNENKDNSKSYAEILYDTYLIDRINEYYFYPSIFTFILTGYLDKVQLKEEISNRYPEIISIEENSFNKLLNYKFRELSNDEFLELSSSVLKFATEGKYTIYQYVAITKFFYFFSENNLLEITVDKVSELLNTGLEIAKNKKNIEENTIRNLMHFADEDERINKFKRKIKEIHDEIKSEFNIIEANELILLLNNNNTEELNLFFKKNNFSNEIFKNIDSKKLSIALLKTDNKQLFNFEELMNGRYNAGNIKDFLSADIIFLSQLKNILEKKIKKIEKQPQKFLVDSLIETLKIICDKLK</sequence>
<feature type="domain" description="KAP NTPase" evidence="1">
    <location>
        <begin position="18"/>
        <end position="238"/>
    </location>
</feature>
<dbReference type="EMBL" id="JAASQL010000002">
    <property type="protein sequence ID" value="NIJ45544.1"/>
    <property type="molecule type" value="Genomic_DNA"/>
</dbReference>
<dbReference type="Gene3D" id="3.40.50.300">
    <property type="entry name" value="P-loop containing nucleotide triphosphate hydrolases"/>
    <property type="match status" value="1"/>
</dbReference>
<keyword evidence="3" id="KW-1185">Reference proteome</keyword>
<dbReference type="Pfam" id="PF07693">
    <property type="entry name" value="KAP_NTPase"/>
    <property type="match status" value="1"/>
</dbReference>
<gene>
    <name evidence="2" type="ORF">FHR24_002012</name>
</gene>
<accession>A0ABX0U9M7</accession>
<evidence type="ECO:0000259" key="1">
    <source>
        <dbReference type="Pfam" id="PF07693"/>
    </source>
</evidence>
<dbReference type="InterPro" id="IPR027417">
    <property type="entry name" value="P-loop_NTPase"/>
</dbReference>
<comment type="caution">
    <text evidence="2">The sequence shown here is derived from an EMBL/GenBank/DDBJ whole genome shotgun (WGS) entry which is preliminary data.</text>
</comment>
<evidence type="ECO:0000313" key="2">
    <source>
        <dbReference type="EMBL" id="NIJ45544.1"/>
    </source>
</evidence>
<dbReference type="RefSeq" id="WP_167187793.1">
    <property type="nucleotide sequence ID" value="NZ_JAASQL010000002.1"/>
</dbReference>
<organism evidence="2 3">
    <name type="scientific">Wenyingzhuangia heitensis</name>
    <dbReference type="NCBI Taxonomy" id="1487859"/>
    <lineage>
        <taxon>Bacteria</taxon>
        <taxon>Pseudomonadati</taxon>
        <taxon>Bacteroidota</taxon>
        <taxon>Flavobacteriia</taxon>
        <taxon>Flavobacteriales</taxon>
        <taxon>Flavobacteriaceae</taxon>
        <taxon>Wenyingzhuangia</taxon>
    </lineage>
</organism>
<dbReference type="SUPFAM" id="SSF52540">
    <property type="entry name" value="P-loop containing nucleoside triphosphate hydrolases"/>
    <property type="match status" value="1"/>
</dbReference>
<dbReference type="Proteomes" id="UP000745859">
    <property type="component" value="Unassembled WGS sequence"/>
</dbReference>
<protein>
    <recommendedName>
        <fullName evidence="1">KAP NTPase domain-containing protein</fullName>
    </recommendedName>
</protein>
<evidence type="ECO:0000313" key="3">
    <source>
        <dbReference type="Proteomes" id="UP000745859"/>
    </source>
</evidence>
<reference evidence="2 3" key="1">
    <citation type="submission" date="2020-03" db="EMBL/GenBank/DDBJ databases">
        <title>Genomic Encyclopedia of Type Strains, Phase IV (KMG-IV): sequencing the most valuable type-strain genomes for metagenomic binning, comparative biology and taxonomic classification.</title>
        <authorList>
            <person name="Goeker M."/>
        </authorList>
    </citation>
    <scope>NUCLEOTIDE SEQUENCE [LARGE SCALE GENOMIC DNA]</scope>
    <source>
        <strain evidence="2 3">DSM 101599</strain>
    </source>
</reference>
<name>A0ABX0U9M7_9FLAO</name>
<proteinExistence type="predicted"/>
<dbReference type="InterPro" id="IPR011646">
    <property type="entry name" value="KAP_P-loop"/>
</dbReference>